<gene>
    <name evidence="3" type="ORF">CUNI_LOCUS15847</name>
</gene>
<dbReference type="SUPFAM" id="SSF50978">
    <property type="entry name" value="WD40 repeat-like"/>
    <property type="match status" value="1"/>
</dbReference>
<keyword evidence="4" id="KW-1185">Reference proteome</keyword>
<dbReference type="Proteomes" id="UP000678393">
    <property type="component" value="Unassembled WGS sequence"/>
</dbReference>
<evidence type="ECO:0000313" key="3">
    <source>
        <dbReference type="EMBL" id="CAG5130289.1"/>
    </source>
</evidence>
<dbReference type="Gene3D" id="2.130.10.10">
    <property type="entry name" value="YVTN repeat-like/Quinoprotein amine dehydrogenase"/>
    <property type="match status" value="2"/>
</dbReference>
<dbReference type="OrthoDB" id="192402at2759"/>
<feature type="repeat" description="WD" evidence="1">
    <location>
        <begin position="120"/>
        <end position="152"/>
    </location>
</feature>
<sequence>METDSQSICQENKDVASDTAADEEAEVGVSHLPPVLHILDLPDSVIFQILVYLPFSSIGATAQVCSRFSRISSDELLWRHVFLQHYKLAANSVMPAKAKSWRQEFKRLYYHTPAVLSEERKEHKDEVLHVSFSHDGTMFATCSKDGFFKVWECTHPVRLLFKMDMKSTFSWKFTQFSQFNETDTCLLVSGVYFGRLSTSGEIAVFNLQDDFRMQCRVTNKPYDVFGAWYDNDHLLSGTLYWTGDFNSVSAVWLSKASQEVESEVESVSMVLYRFENVNSSSIRLLHVAEPHLPRTPETADFDMELDVTHASLSFAQAENEIFPNARYYEHRTELTAIEKHDLAFADLSCTKIVDSCTSLLSSPTLPSAAECVFGNTSSVNHHSVPISASSTDIPSAWSRNATENYAKSSSQEFESVNHSCDSLLSPSTSQCPSFDKVSKRTGFCQQTATTDKKCSMGNLRSCGVSTDSDIDFMPEHLMEIIMDDGSVRDDLPPCIIRAMPSISSAAFDASAVGSSADVQKDAGGTSSECFRHSLHIPLPGESIYQGTDFEEDLDNKNEDSGVASALEDTLGAKDAFRQFGDVSPPNVPSLFDNNNLVMLIPGASHVYGSRHSDDANSNNSASCFRSSISLEPSSTFERGTSSMDALLKEPGQNHKSSIATQTEVAGSRASSFHSLSHISQSSSLSRDLRLNPPREKLLIYTWGSETYIPHKVGIKRMKWTDFTKGEVTARRSSMLLPDVMENLHNMAGNRRDKPDVTIEMHGHIVGLSLSPDHKYLYVNCRPWPKNYIISDPQESPPLAQEVEISTIDLTTFNFVGPVLRSHKAYTHSDECFFLNLDVSDDYVASGAEDRQGYLWDRHYGIPLYRFPHRNVVNCVAVNPQDSEILVTVSDDYTFKVWMSRCRAAELTGSKEAETGTSV</sequence>
<dbReference type="SMART" id="SM00320">
    <property type="entry name" value="WD40"/>
    <property type="match status" value="3"/>
</dbReference>
<protein>
    <recommendedName>
        <fullName evidence="2">F-box domain-containing protein</fullName>
    </recommendedName>
</protein>
<comment type="caution">
    <text evidence="3">The sequence shown here is derived from an EMBL/GenBank/DDBJ whole genome shotgun (WGS) entry which is preliminary data.</text>
</comment>
<dbReference type="PROSITE" id="PS50082">
    <property type="entry name" value="WD_REPEATS_2"/>
    <property type="match status" value="2"/>
</dbReference>
<dbReference type="InterPro" id="IPR036322">
    <property type="entry name" value="WD40_repeat_dom_sf"/>
</dbReference>
<evidence type="ECO:0000256" key="1">
    <source>
        <dbReference type="PROSITE-ProRule" id="PRU00221"/>
    </source>
</evidence>
<accession>A0A8S3ZLQ1</accession>
<reference evidence="3" key="1">
    <citation type="submission" date="2021-04" db="EMBL/GenBank/DDBJ databases">
        <authorList>
            <consortium name="Molecular Ecology Group"/>
        </authorList>
    </citation>
    <scope>NUCLEOTIDE SEQUENCE</scope>
</reference>
<dbReference type="PROSITE" id="PS50181">
    <property type="entry name" value="FBOX"/>
    <property type="match status" value="1"/>
</dbReference>
<dbReference type="Gene3D" id="1.20.1280.50">
    <property type="match status" value="1"/>
</dbReference>
<dbReference type="InterPro" id="IPR001680">
    <property type="entry name" value="WD40_rpt"/>
</dbReference>
<dbReference type="AlphaFoldDB" id="A0A8S3ZLQ1"/>
<proteinExistence type="predicted"/>
<feature type="domain" description="F-box" evidence="2">
    <location>
        <begin position="35"/>
        <end position="81"/>
    </location>
</feature>
<feature type="repeat" description="WD" evidence="1">
    <location>
        <begin position="865"/>
        <end position="897"/>
    </location>
</feature>
<dbReference type="EMBL" id="CAJHNH020003946">
    <property type="protein sequence ID" value="CAG5130289.1"/>
    <property type="molecule type" value="Genomic_DNA"/>
</dbReference>
<dbReference type="Pfam" id="PF00400">
    <property type="entry name" value="WD40"/>
    <property type="match status" value="2"/>
</dbReference>
<dbReference type="InterPro" id="IPR036047">
    <property type="entry name" value="F-box-like_dom_sf"/>
</dbReference>
<dbReference type="PROSITE" id="PS50294">
    <property type="entry name" value="WD_REPEATS_REGION"/>
    <property type="match status" value="1"/>
</dbReference>
<dbReference type="GO" id="GO:0080008">
    <property type="term" value="C:Cul4-RING E3 ubiquitin ligase complex"/>
    <property type="evidence" value="ECO:0007669"/>
    <property type="project" value="InterPro"/>
</dbReference>
<dbReference type="SMART" id="SM00256">
    <property type="entry name" value="FBOX"/>
    <property type="match status" value="1"/>
</dbReference>
<dbReference type="GO" id="GO:0019005">
    <property type="term" value="C:SCF ubiquitin ligase complex"/>
    <property type="evidence" value="ECO:0007669"/>
    <property type="project" value="InterPro"/>
</dbReference>
<dbReference type="SUPFAM" id="SSF81383">
    <property type="entry name" value="F-box domain"/>
    <property type="match status" value="1"/>
</dbReference>
<evidence type="ECO:0000313" key="4">
    <source>
        <dbReference type="Proteomes" id="UP000678393"/>
    </source>
</evidence>
<organism evidence="3 4">
    <name type="scientific">Candidula unifasciata</name>
    <dbReference type="NCBI Taxonomy" id="100452"/>
    <lineage>
        <taxon>Eukaryota</taxon>
        <taxon>Metazoa</taxon>
        <taxon>Spiralia</taxon>
        <taxon>Lophotrochozoa</taxon>
        <taxon>Mollusca</taxon>
        <taxon>Gastropoda</taxon>
        <taxon>Heterobranchia</taxon>
        <taxon>Euthyneura</taxon>
        <taxon>Panpulmonata</taxon>
        <taxon>Eupulmonata</taxon>
        <taxon>Stylommatophora</taxon>
        <taxon>Helicina</taxon>
        <taxon>Helicoidea</taxon>
        <taxon>Geomitridae</taxon>
        <taxon>Candidula</taxon>
    </lineage>
</organism>
<dbReference type="PANTHER" id="PTHR20995">
    <property type="entry name" value="F-BOX/WD REPEAT-CONTAINING PROTEIN 5"/>
    <property type="match status" value="1"/>
</dbReference>
<keyword evidence="1" id="KW-0853">WD repeat</keyword>
<name>A0A8S3ZLQ1_9EUPU</name>
<dbReference type="GO" id="GO:0016567">
    <property type="term" value="P:protein ubiquitination"/>
    <property type="evidence" value="ECO:0007669"/>
    <property type="project" value="InterPro"/>
</dbReference>
<dbReference type="InterPro" id="IPR001810">
    <property type="entry name" value="F-box_dom"/>
</dbReference>
<dbReference type="InterPro" id="IPR042508">
    <property type="entry name" value="FBXW5"/>
</dbReference>
<dbReference type="InterPro" id="IPR015943">
    <property type="entry name" value="WD40/YVTN_repeat-like_dom_sf"/>
</dbReference>
<evidence type="ECO:0000259" key="2">
    <source>
        <dbReference type="PROSITE" id="PS50181"/>
    </source>
</evidence>
<dbReference type="PANTHER" id="PTHR20995:SF17">
    <property type="entry name" value="F-BOX_WD REPEAT-CONTAINING PROTEIN 5"/>
    <property type="match status" value="1"/>
</dbReference>
<dbReference type="Pfam" id="PF12937">
    <property type="entry name" value="F-box-like"/>
    <property type="match status" value="1"/>
</dbReference>